<evidence type="ECO:0000313" key="2">
    <source>
        <dbReference type="Proteomes" id="UP000214646"/>
    </source>
</evidence>
<proteinExistence type="predicted"/>
<sequence length="247" mass="28071">MSLRFAVVYEAEADFRTAAELADRVLVESIDWLEDEHLVHLREWVAELTGGRRLMWKAIKQQAKDAGIRMHGHFDGEPGLADAAAARRAILYLLTQEPAVQAIVLIRDQDDQPERRTGLEQARAQDRSGIPIIVGLAVVERECWVINGFEPQDDAESERMEAERRTLGFDPRLRSHELTACKDDGATRSPKRVLQKLTDGDFQRERCCWTDTALEILRERGVENGLVAYLHEVRDKLAPLIGHVSRQ</sequence>
<dbReference type="RefSeq" id="WP_088253359.1">
    <property type="nucleotide sequence ID" value="NZ_NIDE01000002.1"/>
</dbReference>
<dbReference type="EMBL" id="NIDE01000002">
    <property type="protein sequence ID" value="OWK45663.1"/>
    <property type="molecule type" value="Genomic_DNA"/>
</dbReference>
<organism evidence="1 2">
    <name type="scientific">Fimbriiglobus ruber</name>
    <dbReference type="NCBI Taxonomy" id="1908690"/>
    <lineage>
        <taxon>Bacteria</taxon>
        <taxon>Pseudomonadati</taxon>
        <taxon>Planctomycetota</taxon>
        <taxon>Planctomycetia</taxon>
        <taxon>Gemmatales</taxon>
        <taxon>Gemmataceae</taxon>
        <taxon>Fimbriiglobus</taxon>
    </lineage>
</organism>
<comment type="caution">
    <text evidence="1">The sequence shown here is derived from an EMBL/GenBank/DDBJ whole genome shotgun (WGS) entry which is preliminary data.</text>
</comment>
<dbReference type="AlphaFoldDB" id="A0A225DXH7"/>
<dbReference type="Proteomes" id="UP000214646">
    <property type="component" value="Unassembled WGS sequence"/>
</dbReference>
<gene>
    <name evidence="1" type="ORF">FRUB_01994</name>
</gene>
<evidence type="ECO:0000313" key="1">
    <source>
        <dbReference type="EMBL" id="OWK45663.1"/>
    </source>
</evidence>
<accession>A0A225DXH7</accession>
<name>A0A225DXH7_9BACT</name>
<keyword evidence="2" id="KW-1185">Reference proteome</keyword>
<protein>
    <recommendedName>
        <fullName evidence="3">DUF4276 family protein</fullName>
    </recommendedName>
</protein>
<reference evidence="2" key="1">
    <citation type="submission" date="2017-06" db="EMBL/GenBank/DDBJ databases">
        <title>Genome analysis of Fimbriiglobus ruber SP5, the first member of the order Planctomycetales with confirmed chitinolytic capability.</title>
        <authorList>
            <person name="Ravin N.V."/>
            <person name="Rakitin A.L."/>
            <person name="Ivanova A.A."/>
            <person name="Beletsky A.V."/>
            <person name="Kulichevskaya I.S."/>
            <person name="Mardanov A.V."/>
            <person name="Dedysh S.N."/>
        </authorList>
    </citation>
    <scope>NUCLEOTIDE SEQUENCE [LARGE SCALE GENOMIC DNA]</scope>
    <source>
        <strain evidence="2">SP5</strain>
    </source>
</reference>
<dbReference type="OrthoDB" id="451573at2"/>
<evidence type="ECO:0008006" key="3">
    <source>
        <dbReference type="Google" id="ProtNLM"/>
    </source>
</evidence>